<evidence type="ECO:0000256" key="5">
    <source>
        <dbReference type="PIRNR" id="PIRNR005096"/>
    </source>
</evidence>
<dbReference type="PANTHER" id="PTHR10091">
    <property type="entry name" value="ALDOSE-1-EPIMERASE"/>
    <property type="match status" value="1"/>
</dbReference>
<keyword evidence="4 5" id="KW-0119">Carbohydrate metabolism</keyword>
<organism evidence="6 7">
    <name type="scientific">Lacibacterium aquatile</name>
    <dbReference type="NCBI Taxonomy" id="1168082"/>
    <lineage>
        <taxon>Bacteria</taxon>
        <taxon>Pseudomonadati</taxon>
        <taxon>Pseudomonadota</taxon>
        <taxon>Alphaproteobacteria</taxon>
        <taxon>Rhodospirillales</taxon>
        <taxon>Rhodospirillaceae</taxon>
    </lineage>
</organism>
<evidence type="ECO:0000256" key="1">
    <source>
        <dbReference type="ARBA" id="ARBA00005028"/>
    </source>
</evidence>
<evidence type="ECO:0000256" key="4">
    <source>
        <dbReference type="ARBA" id="ARBA00023277"/>
    </source>
</evidence>
<dbReference type="PIRSF" id="PIRSF005096">
    <property type="entry name" value="GALM"/>
    <property type="match status" value="1"/>
</dbReference>
<comment type="pathway">
    <text evidence="1 5">Carbohydrate metabolism; hexose metabolism.</text>
</comment>
<dbReference type="CDD" id="cd09019">
    <property type="entry name" value="galactose_mutarotase_like"/>
    <property type="match status" value="1"/>
</dbReference>
<comment type="caution">
    <text evidence="6">The sequence shown here is derived from an EMBL/GenBank/DDBJ whole genome shotgun (WGS) entry which is preliminary data.</text>
</comment>
<dbReference type="NCBIfam" id="NF008277">
    <property type="entry name" value="PRK11055.1"/>
    <property type="match status" value="1"/>
</dbReference>
<sequence>MSLHDFGKVNGQDVTEIRLANRDGMAASVLNFGAVIRDLVVPSTTGHRHVVLGYQALDGYLSNPSYLGVTAGRYANRIAGGKFSLNGNDHDLTANEKGKTHLHGGHQGISRRLWTIIEDGMDHVTLEFQSANGEEGYPGDCTIRCRYRLMGPATLAIEYSATCNAPTLVNIAHHSYFTLQENTDIREHELQINADLYTPVDADLITTGEVLKVQGTPFDFREPRAIGKPPSGKLLPYDINYVLRGQGMRTIAQVLSPDKKLSMEVISTEPGLQFYDGAGLSETAPPLSGQEHKPYFGFALEPQKFPDSPNKPHFPSAVLKPGETYRQMTAYRFKSA</sequence>
<protein>
    <recommendedName>
        <fullName evidence="5">Aldose 1-epimerase</fullName>
        <ecNumber evidence="5">5.1.3.3</ecNumber>
    </recommendedName>
</protein>
<dbReference type="PANTHER" id="PTHR10091:SF0">
    <property type="entry name" value="GALACTOSE MUTAROTASE"/>
    <property type="match status" value="1"/>
</dbReference>
<dbReference type="Proteomes" id="UP001597295">
    <property type="component" value="Unassembled WGS sequence"/>
</dbReference>
<dbReference type="Pfam" id="PF01263">
    <property type="entry name" value="Aldose_epim"/>
    <property type="match status" value="1"/>
</dbReference>
<proteinExistence type="inferred from homology"/>
<dbReference type="InterPro" id="IPR015443">
    <property type="entry name" value="Aldose_1-epimerase"/>
</dbReference>
<evidence type="ECO:0000313" key="6">
    <source>
        <dbReference type="EMBL" id="MFD2263942.1"/>
    </source>
</evidence>
<dbReference type="Gene3D" id="2.70.98.10">
    <property type="match status" value="1"/>
</dbReference>
<dbReference type="InterPro" id="IPR008183">
    <property type="entry name" value="Aldose_1/G6P_1-epimerase"/>
</dbReference>
<dbReference type="EC" id="5.1.3.3" evidence="5"/>
<name>A0ABW5DS80_9PROT</name>
<reference evidence="7" key="1">
    <citation type="journal article" date="2019" name="Int. J. Syst. Evol. Microbiol.">
        <title>The Global Catalogue of Microorganisms (GCM) 10K type strain sequencing project: providing services to taxonomists for standard genome sequencing and annotation.</title>
        <authorList>
            <consortium name="The Broad Institute Genomics Platform"/>
            <consortium name="The Broad Institute Genome Sequencing Center for Infectious Disease"/>
            <person name="Wu L."/>
            <person name="Ma J."/>
        </authorList>
    </citation>
    <scope>NUCLEOTIDE SEQUENCE [LARGE SCALE GENOMIC DNA]</scope>
    <source>
        <strain evidence="7">CGMCC 1.19062</strain>
    </source>
</reference>
<keyword evidence="7" id="KW-1185">Reference proteome</keyword>
<keyword evidence="3 5" id="KW-0413">Isomerase</keyword>
<accession>A0ABW5DS80</accession>
<dbReference type="InterPro" id="IPR011013">
    <property type="entry name" value="Gal_mutarotase_sf_dom"/>
</dbReference>
<evidence type="ECO:0000313" key="7">
    <source>
        <dbReference type="Proteomes" id="UP001597295"/>
    </source>
</evidence>
<dbReference type="RefSeq" id="WP_379876984.1">
    <property type="nucleotide sequence ID" value="NZ_JBHUIP010000012.1"/>
</dbReference>
<comment type="similarity">
    <text evidence="2 5">Belongs to the aldose epimerase family.</text>
</comment>
<comment type="catalytic activity">
    <reaction evidence="5">
        <text>alpha-D-glucose = beta-D-glucose</text>
        <dbReference type="Rhea" id="RHEA:10264"/>
        <dbReference type="ChEBI" id="CHEBI:15903"/>
        <dbReference type="ChEBI" id="CHEBI:17925"/>
        <dbReference type="EC" id="5.1.3.3"/>
    </reaction>
</comment>
<dbReference type="GO" id="GO:0016853">
    <property type="term" value="F:isomerase activity"/>
    <property type="evidence" value="ECO:0007669"/>
    <property type="project" value="UniProtKB-KW"/>
</dbReference>
<dbReference type="SUPFAM" id="SSF74650">
    <property type="entry name" value="Galactose mutarotase-like"/>
    <property type="match status" value="1"/>
</dbReference>
<dbReference type="InterPro" id="IPR047215">
    <property type="entry name" value="Galactose_mutarotase-like"/>
</dbReference>
<evidence type="ECO:0000256" key="2">
    <source>
        <dbReference type="ARBA" id="ARBA00006206"/>
    </source>
</evidence>
<gene>
    <name evidence="6" type="ORF">ACFSM5_13655</name>
</gene>
<dbReference type="EMBL" id="JBHUIP010000012">
    <property type="protein sequence ID" value="MFD2263942.1"/>
    <property type="molecule type" value="Genomic_DNA"/>
</dbReference>
<dbReference type="InterPro" id="IPR014718">
    <property type="entry name" value="GH-type_carb-bd"/>
</dbReference>
<evidence type="ECO:0000256" key="3">
    <source>
        <dbReference type="ARBA" id="ARBA00023235"/>
    </source>
</evidence>